<reference evidence="1" key="1">
    <citation type="journal article" date="2021" name="PeerJ">
        <title>Extensive microbial diversity within the chicken gut microbiome revealed by metagenomics and culture.</title>
        <authorList>
            <person name="Gilroy R."/>
            <person name="Ravi A."/>
            <person name="Getino M."/>
            <person name="Pursley I."/>
            <person name="Horton D.L."/>
            <person name="Alikhan N.F."/>
            <person name="Baker D."/>
            <person name="Gharbi K."/>
            <person name="Hall N."/>
            <person name="Watson M."/>
            <person name="Adriaenssens E.M."/>
            <person name="Foster-Nyarko E."/>
            <person name="Jarju S."/>
            <person name="Secka A."/>
            <person name="Antonio M."/>
            <person name="Oren A."/>
            <person name="Chaudhuri R.R."/>
            <person name="La Ragione R."/>
            <person name="Hildebrand F."/>
            <person name="Pallen M.J."/>
        </authorList>
    </citation>
    <scope>NUCLEOTIDE SEQUENCE</scope>
    <source>
        <strain evidence="1">742</strain>
    </source>
</reference>
<dbReference type="EMBL" id="JAHLFH010000057">
    <property type="protein sequence ID" value="MBU3819298.1"/>
    <property type="molecule type" value="Genomic_DNA"/>
</dbReference>
<dbReference type="Proteomes" id="UP000824178">
    <property type="component" value="Unassembled WGS sequence"/>
</dbReference>
<comment type="caution">
    <text evidence="1">The sequence shown here is derived from an EMBL/GenBank/DDBJ whole genome shotgun (WGS) entry which is preliminary data.</text>
</comment>
<proteinExistence type="predicted"/>
<accession>A0A9E2KJX5</accession>
<reference evidence="1" key="2">
    <citation type="submission" date="2021-04" db="EMBL/GenBank/DDBJ databases">
        <authorList>
            <person name="Gilroy R."/>
        </authorList>
    </citation>
    <scope>NUCLEOTIDE SEQUENCE</scope>
    <source>
        <strain evidence="1">742</strain>
    </source>
</reference>
<dbReference type="AlphaFoldDB" id="A0A9E2KJX5"/>
<name>A0A9E2KJX5_9FIRM</name>
<evidence type="ECO:0000313" key="2">
    <source>
        <dbReference type="Proteomes" id="UP000824178"/>
    </source>
</evidence>
<sequence>MENLLFSTVGKTPLLNCGKIAGGIFRPGEISDHPLTRPKNQRRFSAPAFQKQAKPRFFLRKYLPCPLRLYLTYNRRKKLVLKTRWKKWKNPLENLAFPPGNGGKPGGKG</sequence>
<protein>
    <submittedName>
        <fullName evidence="1">Uncharacterized protein</fullName>
    </submittedName>
</protein>
<evidence type="ECO:0000313" key="1">
    <source>
        <dbReference type="EMBL" id="MBU3819298.1"/>
    </source>
</evidence>
<organism evidence="1 2">
    <name type="scientific">Candidatus Faecalibacterium intestinavium</name>
    <dbReference type="NCBI Taxonomy" id="2838580"/>
    <lineage>
        <taxon>Bacteria</taxon>
        <taxon>Bacillati</taxon>
        <taxon>Bacillota</taxon>
        <taxon>Clostridia</taxon>
        <taxon>Eubacteriales</taxon>
        <taxon>Oscillospiraceae</taxon>
        <taxon>Faecalibacterium</taxon>
    </lineage>
</organism>
<gene>
    <name evidence="1" type="ORF">H9864_02830</name>
</gene>